<dbReference type="EMBL" id="DS995904">
    <property type="protein sequence ID" value="EEA20383.1"/>
    <property type="molecule type" value="Genomic_DNA"/>
</dbReference>
<evidence type="ECO:0000313" key="2">
    <source>
        <dbReference type="Proteomes" id="UP000001294"/>
    </source>
</evidence>
<reference evidence="2" key="1">
    <citation type="journal article" date="2015" name="Genome Announc.">
        <title>Genome sequence of the AIDS-associated pathogen Penicillium marneffei (ATCC18224) and its near taxonomic relative Talaromyces stipitatus (ATCC10500).</title>
        <authorList>
            <person name="Nierman W.C."/>
            <person name="Fedorova-Abrams N.D."/>
            <person name="Andrianopoulos A."/>
        </authorList>
    </citation>
    <scope>NUCLEOTIDE SEQUENCE [LARGE SCALE GENOMIC DNA]</scope>
    <source>
        <strain evidence="2">ATCC 18224 / CBS 334.59 / QM 7333</strain>
    </source>
</reference>
<keyword evidence="2" id="KW-1185">Reference proteome</keyword>
<name>B6QQJ9_TALMQ</name>
<protein>
    <submittedName>
        <fullName evidence="1">Uncharacterized protein</fullName>
    </submittedName>
</protein>
<dbReference type="SUPFAM" id="SSF56601">
    <property type="entry name" value="beta-lactamase/transpeptidase-like"/>
    <property type="match status" value="1"/>
</dbReference>
<organism evidence="1 2">
    <name type="scientific">Talaromyces marneffei (strain ATCC 18224 / CBS 334.59 / QM 7333)</name>
    <name type="common">Penicillium marneffei</name>
    <dbReference type="NCBI Taxonomy" id="441960"/>
    <lineage>
        <taxon>Eukaryota</taxon>
        <taxon>Fungi</taxon>
        <taxon>Dikarya</taxon>
        <taxon>Ascomycota</taxon>
        <taxon>Pezizomycotina</taxon>
        <taxon>Eurotiomycetes</taxon>
        <taxon>Eurotiomycetidae</taxon>
        <taxon>Eurotiales</taxon>
        <taxon>Trichocomaceae</taxon>
        <taxon>Talaromyces</taxon>
        <taxon>Talaromyces sect. Talaromyces</taxon>
    </lineage>
</organism>
<dbReference type="HOGENOM" id="CLU_1428440_0_0_1"/>
<dbReference type="Proteomes" id="UP000001294">
    <property type="component" value="Unassembled WGS sequence"/>
</dbReference>
<dbReference type="AlphaFoldDB" id="B6QQJ9"/>
<dbReference type="PhylomeDB" id="B6QQJ9"/>
<dbReference type="Gene3D" id="3.40.710.10">
    <property type="entry name" value="DD-peptidase/beta-lactamase superfamily"/>
    <property type="match status" value="2"/>
</dbReference>
<sequence length="190" mass="21938">MKSIPLPTHLRLWINSQDEKILDAGVANTLPEFKEPRILTGLKKETGKLVFKTATNTITLRRMLTQMSGIGYDFLTANWAKWRAWRGEELDECKGVEQDRNKAPFDELGDSGLYGYAIDYIKVFISLLKKDGELWKPETWKKCLEAWLLNREDVLGVCKKGTLTGDGLRNLYWWIDRPVGWRYAFDATCC</sequence>
<evidence type="ECO:0000313" key="1">
    <source>
        <dbReference type="EMBL" id="EEA20383.1"/>
    </source>
</evidence>
<gene>
    <name evidence="1" type="ORF">PMAA_042290</name>
</gene>
<dbReference type="InterPro" id="IPR012338">
    <property type="entry name" value="Beta-lactam/transpept-like"/>
</dbReference>
<proteinExistence type="predicted"/>
<accession>B6QQJ9</accession>
<dbReference type="VEuPathDB" id="FungiDB:PMAA_042290"/>